<dbReference type="FunCoup" id="A0A2R5G8C7">
    <property type="interactions" value="1"/>
</dbReference>
<dbReference type="AlphaFoldDB" id="A0A2R5G8C7"/>
<proteinExistence type="inferred from homology"/>
<sequence length="113" mass="12870">MASATSASSANMDKPVYKMEGWSKFRQTPQIKSCDMVLEMETESRDVIVMALDKYLSSHEYEVTSLIKSNMDKKFGGPWHVIIGEGFGFDVVHQARQLIHVHYQNVSCLCYKC</sequence>
<organism evidence="2 3">
    <name type="scientific">Hondaea fermentalgiana</name>
    <dbReference type="NCBI Taxonomy" id="2315210"/>
    <lineage>
        <taxon>Eukaryota</taxon>
        <taxon>Sar</taxon>
        <taxon>Stramenopiles</taxon>
        <taxon>Bigyra</taxon>
        <taxon>Labyrinthulomycetes</taxon>
        <taxon>Thraustochytrida</taxon>
        <taxon>Thraustochytriidae</taxon>
        <taxon>Hondaea</taxon>
    </lineage>
</organism>
<keyword evidence="1" id="KW-0505">Motor protein</keyword>
<evidence type="ECO:0000313" key="3">
    <source>
        <dbReference type="Proteomes" id="UP000241890"/>
    </source>
</evidence>
<dbReference type="Gene3D" id="3.30.740.10">
    <property type="entry name" value="Protein Inhibitor Of Neuronal Nitric Oxide Synthase"/>
    <property type="match status" value="1"/>
</dbReference>
<dbReference type="GO" id="GO:0007017">
    <property type="term" value="P:microtubule-based process"/>
    <property type="evidence" value="ECO:0007669"/>
    <property type="project" value="InterPro"/>
</dbReference>
<keyword evidence="1" id="KW-0243">Dynein</keyword>
<dbReference type="CDD" id="cd21453">
    <property type="entry name" value="DLC-like_DNAL4"/>
    <property type="match status" value="1"/>
</dbReference>
<evidence type="ECO:0000256" key="1">
    <source>
        <dbReference type="RuleBase" id="RU365010"/>
    </source>
</evidence>
<dbReference type="EMBL" id="BEYU01000028">
    <property type="protein sequence ID" value="GBG27250.1"/>
    <property type="molecule type" value="Genomic_DNA"/>
</dbReference>
<name>A0A2R5G8C7_9STRA</name>
<keyword evidence="3" id="KW-1185">Reference proteome</keyword>
<dbReference type="GO" id="GO:0005874">
    <property type="term" value="C:microtubule"/>
    <property type="evidence" value="ECO:0007669"/>
    <property type="project" value="UniProtKB-KW"/>
</dbReference>
<keyword evidence="1" id="KW-0963">Cytoplasm</keyword>
<reference evidence="2 3" key="1">
    <citation type="submission" date="2017-12" db="EMBL/GenBank/DDBJ databases">
        <title>Sequencing, de novo assembly and annotation of complete genome of a new Thraustochytrid species, strain FCC1311.</title>
        <authorList>
            <person name="Sedici K."/>
            <person name="Godart F."/>
            <person name="Aiese Cigliano R."/>
            <person name="Sanseverino W."/>
            <person name="Barakat M."/>
            <person name="Ortet P."/>
            <person name="Marechal E."/>
            <person name="Cagnac O."/>
            <person name="Amato A."/>
        </authorList>
    </citation>
    <scope>NUCLEOTIDE SEQUENCE [LARGE SCALE GENOMIC DNA]</scope>
</reference>
<dbReference type="PANTHER" id="PTHR11886">
    <property type="entry name" value="DYNEIN LIGHT CHAIN"/>
    <property type="match status" value="1"/>
</dbReference>
<dbReference type="Pfam" id="PF01221">
    <property type="entry name" value="Dynein_light"/>
    <property type="match status" value="1"/>
</dbReference>
<dbReference type="GO" id="GO:0030286">
    <property type="term" value="C:dynein complex"/>
    <property type="evidence" value="ECO:0007669"/>
    <property type="project" value="UniProtKB-KW"/>
</dbReference>
<dbReference type="InterPro" id="IPR037177">
    <property type="entry name" value="DLC_sf"/>
</dbReference>
<dbReference type="OrthoDB" id="6506078at2759"/>
<comment type="similarity">
    <text evidence="1">Belongs to the dynein light chain family.</text>
</comment>
<comment type="subcellular location">
    <subcellularLocation>
        <location evidence="1">Cytoplasm</location>
        <location evidence="1">Cytoskeleton</location>
    </subcellularLocation>
</comment>
<keyword evidence="1" id="KW-0206">Cytoskeleton</keyword>
<gene>
    <name evidence="2" type="ORF">FCC1311_034722</name>
</gene>
<protein>
    <recommendedName>
        <fullName evidence="1">Dynein light chain</fullName>
    </recommendedName>
</protein>
<keyword evidence="1" id="KW-0493">Microtubule</keyword>
<evidence type="ECO:0000313" key="2">
    <source>
        <dbReference type="EMBL" id="GBG27250.1"/>
    </source>
</evidence>
<dbReference type="PANTHER" id="PTHR11886:SF2">
    <property type="entry name" value="DYNEIN AXONEMAL LIGHT CHAIN 4"/>
    <property type="match status" value="1"/>
</dbReference>
<dbReference type="InParanoid" id="A0A2R5G8C7"/>
<dbReference type="SMART" id="SM01375">
    <property type="entry name" value="Dynein_light"/>
    <property type="match status" value="1"/>
</dbReference>
<comment type="caution">
    <text evidence="2">The sequence shown here is derived from an EMBL/GenBank/DDBJ whole genome shotgun (WGS) entry which is preliminary data.</text>
</comment>
<dbReference type="InterPro" id="IPR001372">
    <property type="entry name" value="Dynein_light_chain_typ-1/2"/>
</dbReference>
<dbReference type="SUPFAM" id="SSF54648">
    <property type="entry name" value="DLC"/>
    <property type="match status" value="1"/>
</dbReference>
<accession>A0A2R5G8C7</accession>
<dbReference type="Proteomes" id="UP000241890">
    <property type="component" value="Unassembled WGS sequence"/>
</dbReference>